<feature type="region of interest" description="Disordered" evidence="9">
    <location>
        <begin position="1"/>
        <end position="60"/>
    </location>
</feature>
<feature type="domain" description="MYST-type HAT" evidence="10">
    <location>
        <begin position="93"/>
        <end position="385"/>
    </location>
</feature>
<dbReference type="InterPro" id="IPR016197">
    <property type="entry name" value="Chromo-like_dom_sf"/>
</dbReference>
<dbReference type="FunFam" id="1.10.10.10:FF:000022">
    <property type="entry name" value="Histone acetyltransferase"/>
    <property type="match status" value="1"/>
</dbReference>
<dbReference type="SUPFAM" id="SSF54160">
    <property type="entry name" value="Chromo domain-like"/>
    <property type="match status" value="1"/>
</dbReference>
<dbReference type="GO" id="GO:0006357">
    <property type="term" value="P:regulation of transcription by RNA polymerase II"/>
    <property type="evidence" value="ECO:0007669"/>
    <property type="project" value="TreeGrafter"/>
</dbReference>
<comment type="similarity">
    <text evidence="1 8">Belongs to the MYST (SAS/MOZ) family.</text>
</comment>
<evidence type="ECO:0000256" key="9">
    <source>
        <dbReference type="SAM" id="MobiDB-lite"/>
    </source>
</evidence>
<sequence>MGSIDTTPRAESGSDPISTPNGTTANGLPDGEGSVHPPAADATGASTENESLRKRMKGSGVLPLETGTRVMCRWRDGKHHPVKVIERRKLTRGGVNDYEYYVHYTEILDEWVKLEQLDLNSVETVVDEKVEDKGHEELDAASLREHEEFTKVKNIATIELGRYEIETCKCDLKHPPGDEIYRSGTLSMFEVDGKKNKVYGQNLCYLAKLFLDHKTLYYDVDLFLFYVLCECDERGCHMVGYFSKEKHSEESYNLACILTLPPYQRKGYGKFLIAFSYELSKKEGKVGTPEIPLSDLGMLSYRGYWTRVLLDILKKHKGNISIKELSDMTAIKAEDILSTLQGLELIQYRKGQHVICADPKVLDRHLKAAGRGGLEVDVCKLIWTPYKEQN</sequence>
<keyword evidence="4" id="KW-0479">Metal-binding</keyword>
<keyword evidence="6" id="KW-0007">Acetylation</keyword>
<dbReference type="Pfam" id="PF01853">
    <property type="entry name" value="MOZ_SAS"/>
    <property type="match status" value="1"/>
</dbReference>
<evidence type="ECO:0000256" key="3">
    <source>
        <dbReference type="ARBA" id="ARBA00022679"/>
    </source>
</evidence>
<dbReference type="InterPro" id="IPR002717">
    <property type="entry name" value="HAT_MYST-type"/>
</dbReference>
<accession>A0AAE1RI12</accession>
<dbReference type="PROSITE" id="PS51726">
    <property type="entry name" value="MYST_HAT"/>
    <property type="match status" value="1"/>
</dbReference>
<proteinExistence type="inferred from homology"/>
<keyword evidence="4" id="KW-0863">Zinc-finger</keyword>
<dbReference type="InterPro" id="IPR050603">
    <property type="entry name" value="MYST_HAT"/>
</dbReference>
<evidence type="ECO:0000256" key="6">
    <source>
        <dbReference type="ARBA" id="ARBA00022990"/>
    </source>
</evidence>
<keyword evidence="5" id="KW-0862">Zinc</keyword>
<comment type="catalytic activity">
    <reaction evidence="8">
        <text>L-lysyl-[protein] + acetyl-CoA = N(6)-acetyl-L-lysyl-[protein] + CoA + H(+)</text>
        <dbReference type="Rhea" id="RHEA:45948"/>
        <dbReference type="Rhea" id="RHEA-COMP:9752"/>
        <dbReference type="Rhea" id="RHEA-COMP:10731"/>
        <dbReference type="ChEBI" id="CHEBI:15378"/>
        <dbReference type="ChEBI" id="CHEBI:29969"/>
        <dbReference type="ChEBI" id="CHEBI:57287"/>
        <dbReference type="ChEBI" id="CHEBI:57288"/>
        <dbReference type="ChEBI" id="CHEBI:61930"/>
        <dbReference type="EC" id="2.3.1.48"/>
    </reaction>
</comment>
<dbReference type="EMBL" id="JAVYJV010000015">
    <property type="protein sequence ID" value="KAK4352685.1"/>
    <property type="molecule type" value="Genomic_DNA"/>
</dbReference>
<dbReference type="Gene3D" id="2.30.30.140">
    <property type="match status" value="1"/>
</dbReference>
<dbReference type="Proteomes" id="UP001291623">
    <property type="component" value="Unassembled WGS sequence"/>
</dbReference>
<evidence type="ECO:0000256" key="5">
    <source>
        <dbReference type="ARBA" id="ARBA00022833"/>
    </source>
</evidence>
<name>A0AAE1RI12_9SOLA</name>
<gene>
    <name evidence="11" type="ORF">RND71_028203</name>
</gene>
<dbReference type="GO" id="GO:0008270">
    <property type="term" value="F:zinc ion binding"/>
    <property type="evidence" value="ECO:0007669"/>
    <property type="project" value="UniProtKB-KW"/>
</dbReference>
<dbReference type="Gene3D" id="3.40.630.30">
    <property type="match status" value="1"/>
</dbReference>
<evidence type="ECO:0000256" key="1">
    <source>
        <dbReference type="ARBA" id="ARBA00010107"/>
    </source>
</evidence>
<dbReference type="Pfam" id="PF11717">
    <property type="entry name" value="Tudor-knot"/>
    <property type="match status" value="1"/>
</dbReference>
<dbReference type="CDD" id="cd04301">
    <property type="entry name" value="NAT_SF"/>
    <property type="match status" value="1"/>
</dbReference>
<dbReference type="FunFam" id="3.40.630.30:FF:000002">
    <property type="entry name" value="Histone acetyltransferase"/>
    <property type="match status" value="1"/>
</dbReference>
<feature type="active site" description="Proton donor/acceptor" evidence="7">
    <location>
        <position position="290"/>
    </location>
</feature>
<comment type="caution">
    <text evidence="11">The sequence shown here is derived from an EMBL/GenBank/DDBJ whole genome shotgun (WGS) entry which is preliminary data.</text>
</comment>
<dbReference type="GO" id="GO:0003682">
    <property type="term" value="F:chromatin binding"/>
    <property type="evidence" value="ECO:0007669"/>
    <property type="project" value="TreeGrafter"/>
</dbReference>
<dbReference type="InterPro" id="IPR025995">
    <property type="entry name" value="Tudor-knot"/>
</dbReference>
<keyword evidence="12" id="KW-1185">Reference proteome</keyword>
<dbReference type="GO" id="GO:0000785">
    <property type="term" value="C:chromatin"/>
    <property type="evidence" value="ECO:0007669"/>
    <property type="project" value="TreeGrafter"/>
</dbReference>
<dbReference type="EC" id="2.3.1.48" evidence="2 8"/>
<comment type="subcellular location">
    <subcellularLocation>
        <location evidence="8">Nucleus</location>
    </subcellularLocation>
</comment>
<dbReference type="PANTHER" id="PTHR10615">
    <property type="entry name" value="HISTONE ACETYLTRANSFERASE"/>
    <property type="match status" value="1"/>
</dbReference>
<dbReference type="SUPFAM" id="SSF55729">
    <property type="entry name" value="Acyl-CoA N-acyltransferases (Nat)"/>
    <property type="match status" value="1"/>
</dbReference>
<organism evidence="11 12">
    <name type="scientific">Anisodus tanguticus</name>
    <dbReference type="NCBI Taxonomy" id="243964"/>
    <lineage>
        <taxon>Eukaryota</taxon>
        <taxon>Viridiplantae</taxon>
        <taxon>Streptophyta</taxon>
        <taxon>Embryophyta</taxon>
        <taxon>Tracheophyta</taxon>
        <taxon>Spermatophyta</taxon>
        <taxon>Magnoliopsida</taxon>
        <taxon>eudicotyledons</taxon>
        <taxon>Gunneridae</taxon>
        <taxon>Pentapetalae</taxon>
        <taxon>asterids</taxon>
        <taxon>lamiids</taxon>
        <taxon>Solanales</taxon>
        <taxon>Solanaceae</taxon>
        <taxon>Solanoideae</taxon>
        <taxon>Hyoscyameae</taxon>
        <taxon>Anisodus</taxon>
    </lineage>
</organism>
<feature type="compositionally biased region" description="Polar residues" evidence="9">
    <location>
        <begin position="15"/>
        <end position="26"/>
    </location>
</feature>
<evidence type="ECO:0000256" key="4">
    <source>
        <dbReference type="ARBA" id="ARBA00022771"/>
    </source>
</evidence>
<evidence type="ECO:0000256" key="7">
    <source>
        <dbReference type="PIRSR" id="PIRSR602717-51"/>
    </source>
</evidence>
<dbReference type="InterPro" id="IPR036388">
    <property type="entry name" value="WH-like_DNA-bd_sf"/>
</dbReference>
<dbReference type="InterPro" id="IPR016181">
    <property type="entry name" value="Acyl_CoA_acyltransferase"/>
</dbReference>
<dbReference type="AlphaFoldDB" id="A0AAE1RI12"/>
<dbReference type="Gene3D" id="1.10.10.10">
    <property type="entry name" value="Winged helix-like DNA-binding domain superfamily/Winged helix DNA-binding domain"/>
    <property type="match status" value="1"/>
</dbReference>
<evidence type="ECO:0000313" key="11">
    <source>
        <dbReference type="EMBL" id="KAK4352685.1"/>
    </source>
</evidence>
<dbReference type="GO" id="GO:0005634">
    <property type="term" value="C:nucleus"/>
    <property type="evidence" value="ECO:0007669"/>
    <property type="project" value="UniProtKB-SubCell"/>
</dbReference>
<reference evidence="11" key="1">
    <citation type="submission" date="2023-12" db="EMBL/GenBank/DDBJ databases">
        <title>Genome assembly of Anisodus tanguticus.</title>
        <authorList>
            <person name="Wang Y.-J."/>
        </authorList>
    </citation>
    <scope>NUCLEOTIDE SEQUENCE</scope>
    <source>
        <strain evidence="11">KB-2021</strain>
        <tissue evidence="11">Leaf</tissue>
    </source>
</reference>
<protein>
    <recommendedName>
        <fullName evidence="2 8">Histone acetyltransferase</fullName>
        <ecNumber evidence="2 8">2.3.1.48</ecNumber>
    </recommendedName>
</protein>
<keyword evidence="8" id="KW-0539">Nucleus</keyword>
<dbReference type="GO" id="GO:0003712">
    <property type="term" value="F:transcription coregulator activity"/>
    <property type="evidence" value="ECO:0007669"/>
    <property type="project" value="TreeGrafter"/>
</dbReference>
<keyword evidence="3" id="KW-0808">Transferase</keyword>
<evidence type="ECO:0000256" key="8">
    <source>
        <dbReference type="RuleBase" id="RU361211"/>
    </source>
</evidence>
<dbReference type="PANTHER" id="PTHR10615:SF161">
    <property type="entry name" value="HISTONE ACETYLTRANSFERASE KAT7"/>
    <property type="match status" value="1"/>
</dbReference>
<evidence type="ECO:0000313" key="12">
    <source>
        <dbReference type="Proteomes" id="UP001291623"/>
    </source>
</evidence>
<evidence type="ECO:0000259" key="10">
    <source>
        <dbReference type="PROSITE" id="PS51726"/>
    </source>
</evidence>
<dbReference type="GO" id="GO:0004402">
    <property type="term" value="F:histone acetyltransferase activity"/>
    <property type="evidence" value="ECO:0007669"/>
    <property type="project" value="InterPro"/>
</dbReference>
<evidence type="ECO:0000256" key="2">
    <source>
        <dbReference type="ARBA" id="ARBA00013184"/>
    </source>
</evidence>